<organism evidence="2 3">
    <name type="scientific">Lactiplantibacillus mudanjiangensis</name>
    <dbReference type="NCBI Taxonomy" id="1296538"/>
    <lineage>
        <taxon>Bacteria</taxon>
        <taxon>Bacillati</taxon>
        <taxon>Bacillota</taxon>
        <taxon>Bacilli</taxon>
        <taxon>Lactobacillales</taxon>
        <taxon>Lactobacillaceae</taxon>
        <taxon>Lactiplantibacillus</taxon>
    </lineage>
</organism>
<dbReference type="InterPro" id="IPR010315">
    <property type="entry name" value="DUF915_hydro-like"/>
</dbReference>
<protein>
    <submittedName>
        <fullName evidence="2">Alpha/beta hydrolase [Lactobacillus brevis]</fullName>
    </submittedName>
</protein>
<keyword evidence="1" id="KW-0732">Signal</keyword>
<name>A0A660E1U6_9LACO</name>
<feature type="signal peptide" evidence="1">
    <location>
        <begin position="1"/>
        <end position="25"/>
    </location>
</feature>
<evidence type="ECO:0000313" key="3">
    <source>
        <dbReference type="Proteomes" id="UP000289996"/>
    </source>
</evidence>
<dbReference type="PROSITE" id="PS51257">
    <property type="entry name" value="PROKAR_LIPOPROTEIN"/>
    <property type="match status" value="1"/>
</dbReference>
<accession>A0A660E1U6</accession>
<proteinExistence type="predicted"/>
<sequence length="284" mass="31340">MMQKKVKLGWLMVGLGLMMSLSGCAAKPTVSAKYVQQTTPTLFFHGGGSSYHAETHMVDAAEKAGVTTSVIRAMVAKNGQVKLVGTLKKGAINPIVEVNYANNRQLNYERHGQWAKNVVVALQQRYHIKKFNMVGHSLGNISLVYYSLQNSKNAKLPKLQKQVDIAGHFAGLDFKGVPASVRQPAGLKLNAQGKPNHMNATYQRMTALRTILPKRVQVLNLYGDIGGHTDGTVPNVSSLSLKYLVAPRAKSYTEKRFTGQLARHSKLHENPQVDRVLIHFLWGK</sequence>
<dbReference type="AlphaFoldDB" id="A0A660E1U6"/>
<dbReference type="SUPFAM" id="SSF53474">
    <property type="entry name" value="alpha/beta-Hydrolases"/>
    <property type="match status" value="1"/>
</dbReference>
<gene>
    <name evidence="2" type="ORF">MUDAN_MDHGFNIF_03443</name>
</gene>
<feature type="chain" id="PRO_5038699738" evidence="1">
    <location>
        <begin position="26"/>
        <end position="284"/>
    </location>
</feature>
<dbReference type="EMBL" id="UYIG01000132">
    <property type="protein sequence ID" value="VDG29307.1"/>
    <property type="molecule type" value="Genomic_DNA"/>
</dbReference>
<evidence type="ECO:0000313" key="2">
    <source>
        <dbReference type="EMBL" id="VDG29307.1"/>
    </source>
</evidence>
<dbReference type="GO" id="GO:0016787">
    <property type="term" value="F:hydrolase activity"/>
    <property type="evidence" value="ECO:0007669"/>
    <property type="project" value="UniProtKB-KW"/>
</dbReference>
<dbReference type="Gene3D" id="3.40.50.1820">
    <property type="entry name" value="alpha/beta hydrolase"/>
    <property type="match status" value="1"/>
</dbReference>
<dbReference type="Pfam" id="PF06028">
    <property type="entry name" value="DUF915"/>
    <property type="match status" value="1"/>
</dbReference>
<evidence type="ECO:0000256" key="1">
    <source>
        <dbReference type="SAM" id="SignalP"/>
    </source>
</evidence>
<keyword evidence="2" id="KW-0378">Hydrolase</keyword>
<keyword evidence="3" id="KW-1185">Reference proteome</keyword>
<dbReference type="Proteomes" id="UP000289996">
    <property type="component" value="Unassembled WGS sequence"/>
</dbReference>
<reference evidence="2 3" key="1">
    <citation type="submission" date="2018-11" db="EMBL/GenBank/DDBJ databases">
        <authorList>
            <person name="Wuyts S."/>
        </authorList>
    </citation>
    <scope>NUCLEOTIDE SEQUENCE [LARGE SCALE GENOMIC DNA]</scope>
    <source>
        <strain evidence="2">Lactobacillus mudanjiangensis AMBF249</strain>
    </source>
</reference>
<dbReference type="InterPro" id="IPR029058">
    <property type="entry name" value="AB_hydrolase_fold"/>
</dbReference>